<evidence type="ECO:0000313" key="3">
    <source>
        <dbReference type="Proteomes" id="UP000275267"/>
    </source>
</evidence>
<name>A0A3L6QJ03_PANMI</name>
<dbReference type="STRING" id="4540.A0A3L6QJ03"/>
<dbReference type="OrthoDB" id="25571at2759"/>
<proteinExistence type="predicted"/>
<evidence type="ECO:0000259" key="1">
    <source>
        <dbReference type="Pfam" id="PF08784"/>
    </source>
</evidence>
<comment type="caution">
    <text evidence="2">The sequence shown here is derived from an EMBL/GenBank/DDBJ whole genome shotgun (WGS) entry which is preliminary data.</text>
</comment>
<dbReference type="InterPro" id="IPR036390">
    <property type="entry name" value="WH_DNA-bd_sf"/>
</dbReference>
<dbReference type="EMBL" id="PQIB02000012">
    <property type="protein sequence ID" value="RLM79815.1"/>
    <property type="molecule type" value="Genomic_DNA"/>
</dbReference>
<sequence length="111" mass="11771">MYGGGGHYDGGGGAANANSLFGGGGFMPSQSTAVPESSGGGLSKKIIRTILVEKKTDVICRDREDGITEAYVIDRLKLPVDLVRKVFQEHIDAGNIYNTIDDLHFKSALNG</sequence>
<dbReference type="Proteomes" id="UP000275267">
    <property type="component" value="Unassembled WGS sequence"/>
</dbReference>
<accession>A0A3L6QJ03</accession>
<organism evidence="2 3">
    <name type="scientific">Panicum miliaceum</name>
    <name type="common">Proso millet</name>
    <name type="synonym">Broomcorn millet</name>
    <dbReference type="NCBI Taxonomy" id="4540"/>
    <lineage>
        <taxon>Eukaryota</taxon>
        <taxon>Viridiplantae</taxon>
        <taxon>Streptophyta</taxon>
        <taxon>Embryophyta</taxon>
        <taxon>Tracheophyta</taxon>
        <taxon>Spermatophyta</taxon>
        <taxon>Magnoliopsida</taxon>
        <taxon>Liliopsida</taxon>
        <taxon>Poales</taxon>
        <taxon>Poaceae</taxon>
        <taxon>PACMAD clade</taxon>
        <taxon>Panicoideae</taxon>
        <taxon>Panicodae</taxon>
        <taxon>Paniceae</taxon>
        <taxon>Panicinae</taxon>
        <taxon>Panicum</taxon>
        <taxon>Panicum sect. Panicum</taxon>
    </lineage>
</organism>
<reference evidence="3" key="1">
    <citation type="journal article" date="2019" name="Nat. Commun.">
        <title>The genome of broomcorn millet.</title>
        <authorList>
            <person name="Zou C."/>
            <person name="Miki D."/>
            <person name="Li D."/>
            <person name="Tang Q."/>
            <person name="Xiao L."/>
            <person name="Rajput S."/>
            <person name="Deng P."/>
            <person name="Jia W."/>
            <person name="Huang R."/>
            <person name="Zhang M."/>
            <person name="Sun Y."/>
            <person name="Hu J."/>
            <person name="Fu X."/>
            <person name="Schnable P.S."/>
            <person name="Li F."/>
            <person name="Zhang H."/>
            <person name="Feng B."/>
            <person name="Zhu X."/>
            <person name="Liu R."/>
            <person name="Schnable J.C."/>
            <person name="Zhu J.-K."/>
            <person name="Zhang H."/>
        </authorList>
    </citation>
    <scope>NUCLEOTIDE SEQUENCE [LARGE SCALE GENOMIC DNA]</scope>
</reference>
<dbReference type="Gene3D" id="1.10.10.10">
    <property type="entry name" value="Winged helix-like DNA-binding domain superfamily/Winged helix DNA-binding domain"/>
    <property type="match status" value="1"/>
</dbReference>
<feature type="domain" description="Replication protein A C-terminal" evidence="1">
    <location>
        <begin position="56"/>
        <end position="102"/>
    </location>
</feature>
<gene>
    <name evidence="2" type="ORF">C2845_PM12G21240</name>
</gene>
<evidence type="ECO:0000313" key="2">
    <source>
        <dbReference type="EMBL" id="RLM79815.1"/>
    </source>
</evidence>
<dbReference type="Pfam" id="PF08784">
    <property type="entry name" value="RPA_C"/>
    <property type="match status" value="1"/>
</dbReference>
<protein>
    <recommendedName>
        <fullName evidence="1">Replication protein A C-terminal domain-containing protein</fullName>
    </recommendedName>
</protein>
<dbReference type="SUPFAM" id="SSF46785">
    <property type="entry name" value="Winged helix' DNA-binding domain"/>
    <property type="match status" value="1"/>
</dbReference>
<dbReference type="AlphaFoldDB" id="A0A3L6QJ03"/>
<dbReference type="InterPro" id="IPR036388">
    <property type="entry name" value="WH-like_DNA-bd_sf"/>
</dbReference>
<dbReference type="InterPro" id="IPR014892">
    <property type="entry name" value="RPA_C"/>
</dbReference>
<keyword evidence="3" id="KW-1185">Reference proteome</keyword>